<dbReference type="EMBL" id="GEZM01059853">
    <property type="protein sequence ID" value="JAV71364.1"/>
    <property type="molecule type" value="Transcribed_RNA"/>
</dbReference>
<dbReference type="AlphaFoldDB" id="A0A1Y1LCK1"/>
<accession>A0A1Y1LCK1</accession>
<protein>
    <submittedName>
        <fullName evidence="1">Uncharacterized protein</fullName>
    </submittedName>
</protein>
<evidence type="ECO:0000313" key="1">
    <source>
        <dbReference type="EMBL" id="JAV71364.1"/>
    </source>
</evidence>
<proteinExistence type="predicted"/>
<organism evidence="1">
    <name type="scientific">Photinus pyralis</name>
    <name type="common">Common eastern firefly</name>
    <name type="synonym">Lampyris pyralis</name>
    <dbReference type="NCBI Taxonomy" id="7054"/>
    <lineage>
        <taxon>Eukaryota</taxon>
        <taxon>Metazoa</taxon>
        <taxon>Ecdysozoa</taxon>
        <taxon>Arthropoda</taxon>
        <taxon>Hexapoda</taxon>
        <taxon>Insecta</taxon>
        <taxon>Pterygota</taxon>
        <taxon>Neoptera</taxon>
        <taxon>Endopterygota</taxon>
        <taxon>Coleoptera</taxon>
        <taxon>Polyphaga</taxon>
        <taxon>Elateriformia</taxon>
        <taxon>Elateroidea</taxon>
        <taxon>Lampyridae</taxon>
        <taxon>Lampyrinae</taxon>
        <taxon>Photinus</taxon>
    </lineage>
</organism>
<sequence length="110" mass="12918">MQKSQLDHLILQGQHPNYFDRVQGVLSRYPSRLRHSASQFLRAPHRVVRPTSVDQRGNINFFLSPFIHPLQISKVGVLPQKKHRARDRIEPEKFYSCLCHCPITLQETYL</sequence>
<name>A0A1Y1LCK1_PHOPY</name>
<reference evidence="1" key="1">
    <citation type="journal article" date="2016" name="Sci. Rep.">
        <title>Molecular characterization of firefly nuptial gifts: a multi-omics approach sheds light on postcopulatory sexual selection.</title>
        <authorList>
            <person name="Al-Wathiqui N."/>
            <person name="Fallon T.R."/>
            <person name="South A."/>
            <person name="Weng J.K."/>
            <person name="Lewis S.M."/>
        </authorList>
    </citation>
    <scope>NUCLEOTIDE SEQUENCE</scope>
</reference>